<evidence type="ECO:0000256" key="2">
    <source>
        <dbReference type="SAM" id="MobiDB-lite"/>
    </source>
</evidence>
<protein>
    <submittedName>
        <fullName evidence="3">Uncharacterized protein</fullName>
    </submittedName>
</protein>
<accession>A0A9K3JL22</accession>
<name>A0A9K3JL22_HELAN</name>
<reference evidence="3" key="1">
    <citation type="journal article" date="2017" name="Nature">
        <title>The sunflower genome provides insights into oil metabolism, flowering and Asterid evolution.</title>
        <authorList>
            <person name="Badouin H."/>
            <person name="Gouzy J."/>
            <person name="Grassa C.J."/>
            <person name="Murat F."/>
            <person name="Staton S.E."/>
            <person name="Cottret L."/>
            <person name="Lelandais-Briere C."/>
            <person name="Owens G.L."/>
            <person name="Carrere S."/>
            <person name="Mayjonade B."/>
            <person name="Legrand L."/>
            <person name="Gill N."/>
            <person name="Kane N.C."/>
            <person name="Bowers J.E."/>
            <person name="Hubner S."/>
            <person name="Bellec A."/>
            <person name="Berard A."/>
            <person name="Berges H."/>
            <person name="Blanchet N."/>
            <person name="Boniface M.C."/>
            <person name="Brunel D."/>
            <person name="Catrice O."/>
            <person name="Chaidir N."/>
            <person name="Claudel C."/>
            <person name="Donnadieu C."/>
            <person name="Faraut T."/>
            <person name="Fievet G."/>
            <person name="Helmstetter N."/>
            <person name="King M."/>
            <person name="Knapp S.J."/>
            <person name="Lai Z."/>
            <person name="Le Paslier M.C."/>
            <person name="Lippi Y."/>
            <person name="Lorenzon L."/>
            <person name="Mandel J.R."/>
            <person name="Marage G."/>
            <person name="Marchand G."/>
            <person name="Marquand E."/>
            <person name="Bret-Mestries E."/>
            <person name="Morien E."/>
            <person name="Nambeesan S."/>
            <person name="Nguyen T."/>
            <person name="Pegot-Espagnet P."/>
            <person name="Pouilly N."/>
            <person name="Raftis F."/>
            <person name="Sallet E."/>
            <person name="Schiex T."/>
            <person name="Thomas J."/>
            <person name="Vandecasteele C."/>
            <person name="Vares D."/>
            <person name="Vear F."/>
            <person name="Vautrin S."/>
            <person name="Crespi M."/>
            <person name="Mangin B."/>
            <person name="Burke J.M."/>
            <person name="Salse J."/>
            <person name="Munos S."/>
            <person name="Vincourt P."/>
            <person name="Rieseberg L.H."/>
            <person name="Langlade N.B."/>
        </authorList>
    </citation>
    <scope>NUCLEOTIDE SEQUENCE</scope>
    <source>
        <tissue evidence="3">Leaves</tissue>
    </source>
</reference>
<feature type="coiled-coil region" evidence="1">
    <location>
        <begin position="173"/>
        <end position="207"/>
    </location>
</feature>
<reference evidence="3" key="2">
    <citation type="submission" date="2020-06" db="EMBL/GenBank/DDBJ databases">
        <title>Helianthus annuus Genome sequencing and assembly Release 2.</title>
        <authorList>
            <person name="Gouzy J."/>
            <person name="Langlade N."/>
            <person name="Munos S."/>
        </authorList>
    </citation>
    <scope>NUCLEOTIDE SEQUENCE</scope>
    <source>
        <tissue evidence="3">Leaves</tissue>
    </source>
</reference>
<feature type="compositionally biased region" description="Basic and acidic residues" evidence="2">
    <location>
        <begin position="285"/>
        <end position="303"/>
    </location>
</feature>
<dbReference type="AlphaFoldDB" id="A0A9K3JL22"/>
<proteinExistence type="predicted"/>
<evidence type="ECO:0000313" key="4">
    <source>
        <dbReference type="Proteomes" id="UP000215914"/>
    </source>
</evidence>
<keyword evidence="4" id="KW-1185">Reference proteome</keyword>
<feature type="region of interest" description="Disordered" evidence="2">
    <location>
        <begin position="341"/>
        <end position="411"/>
    </location>
</feature>
<evidence type="ECO:0000256" key="1">
    <source>
        <dbReference type="SAM" id="Coils"/>
    </source>
</evidence>
<dbReference type="EMBL" id="MNCJ02000317">
    <property type="protein sequence ID" value="KAF5816903.1"/>
    <property type="molecule type" value="Genomic_DNA"/>
</dbReference>
<evidence type="ECO:0000313" key="3">
    <source>
        <dbReference type="EMBL" id="KAF5816903.1"/>
    </source>
</evidence>
<feature type="coiled-coil region" evidence="1">
    <location>
        <begin position="99"/>
        <end position="140"/>
    </location>
</feature>
<dbReference type="Proteomes" id="UP000215914">
    <property type="component" value="Unassembled WGS sequence"/>
</dbReference>
<dbReference type="Gramene" id="mRNA:HanXRQr2_Chr02g0046771">
    <property type="protein sequence ID" value="CDS:HanXRQr2_Chr02g0046771.1"/>
    <property type="gene ID" value="HanXRQr2_Chr02g0046771"/>
</dbReference>
<feature type="region of interest" description="Disordered" evidence="2">
    <location>
        <begin position="1"/>
        <end position="24"/>
    </location>
</feature>
<feature type="region of interest" description="Disordered" evidence="2">
    <location>
        <begin position="285"/>
        <end position="327"/>
    </location>
</feature>
<gene>
    <name evidence="3" type="ORF">HanXRQr2_Chr02g0046771</name>
</gene>
<feature type="compositionally biased region" description="Basic and acidic residues" evidence="2">
    <location>
        <begin position="375"/>
        <end position="397"/>
    </location>
</feature>
<sequence>MQQSYQQQQQASHQAQTAHGRVIEDKKRACLGKDGEFSWDKYIPTNSKVCLADQEDEKLAEGFNWDNFCPDQELMNKEMSKGTTDVKAFIANAYDLKWAEKVRKVREAEEEKWRKFEEEEEEEEEERLKAEAEAERKRRNEFFQSNRTVKEVPKFEIKVDTEAVKVSEKCVNCDSLIKQNNELLHNINRLKESYDTMNREINKYTESNSEQAVAMNTLKGAYIRQLDDVNFYIKKCADLELKLTTQKIETERVSNLLHSYSCSTFVVDRIYPIVEELKTFEGVKTSEEKKSVTKEEDKVEMSGKKPSVVYHKCPPPVKNGYSLRNPNSERVKKAINLQWESRPSDNLPENIDVTYTSSDTDHESKLIKSVVDQVLGKDDSEESKPESKPESKSESDTSKPTIKKDKRVYDT</sequence>
<organism evidence="3 4">
    <name type="scientific">Helianthus annuus</name>
    <name type="common">Common sunflower</name>
    <dbReference type="NCBI Taxonomy" id="4232"/>
    <lineage>
        <taxon>Eukaryota</taxon>
        <taxon>Viridiplantae</taxon>
        <taxon>Streptophyta</taxon>
        <taxon>Embryophyta</taxon>
        <taxon>Tracheophyta</taxon>
        <taxon>Spermatophyta</taxon>
        <taxon>Magnoliopsida</taxon>
        <taxon>eudicotyledons</taxon>
        <taxon>Gunneridae</taxon>
        <taxon>Pentapetalae</taxon>
        <taxon>asterids</taxon>
        <taxon>campanulids</taxon>
        <taxon>Asterales</taxon>
        <taxon>Asteraceae</taxon>
        <taxon>Asteroideae</taxon>
        <taxon>Heliantheae alliance</taxon>
        <taxon>Heliantheae</taxon>
        <taxon>Helianthus</taxon>
    </lineage>
</organism>
<keyword evidence="1" id="KW-0175">Coiled coil</keyword>
<comment type="caution">
    <text evidence="3">The sequence shown here is derived from an EMBL/GenBank/DDBJ whole genome shotgun (WGS) entry which is preliminary data.</text>
</comment>
<feature type="compositionally biased region" description="Low complexity" evidence="2">
    <location>
        <begin position="1"/>
        <end position="16"/>
    </location>
</feature>